<dbReference type="Pfam" id="PF09346">
    <property type="entry name" value="SMI1_KNR4"/>
    <property type="match status" value="1"/>
</dbReference>
<reference evidence="2 3" key="1">
    <citation type="submission" date="2020-08" db="EMBL/GenBank/DDBJ databases">
        <title>Sequencing the genomes of 1000 actinobacteria strains.</title>
        <authorList>
            <person name="Klenk H.-P."/>
        </authorList>
    </citation>
    <scope>NUCLEOTIDE SEQUENCE [LARGE SCALE GENOMIC DNA]</scope>
    <source>
        <strain evidence="2 3">DSM 45084</strain>
    </source>
</reference>
<organism evidence="2 3">
    <name type="scientific">Saccharothrix violaceirubra</name>
    <dbReference type="NCBI Taxonomy" id="413306"/>
    <lineage>
        <taxon>Bacteria</taxon>
        <taxon>Bacillati</taxon>
        <taxon>Actinomycetota</taxon>
        <taxon>Actinomycetes</taxon>
        <taxon>Pseudonocardiales</taxon>
        <taxon>Pseudonocardiaceae</taxon>
        <taxon>Saccharothrix</taxon>
    </lineage>
</organism>
<protein>
    <submittedName>
        <fullName evidence="2">Cell wall assembly regulator SMI1</fullName>
    </submittedName>
</protein>
<dbReference type="SUPFAM" id="SSF160631">
    <property type="entry name" value="SMI1/KNR4-like"/>
    <property type="match status" value="1"/>
</dbReference>
<dbReference type="Proteomes" id="UP000542674">
    <property type="component" value="Unassembled WGS sequence"/>
</dbReference>
<evidence type="ECO:0000313" key="3">
    <source>
        <dbReference type="Proteomes" id="UP000542674"/>
    </source>
</evidence>
<comment type="caution">
    <text evidence="2">The sequence shown here is derived from an EMBL/GenBank/DDBJ whole genome shotgun (WGS) entry which is preliminary data.</text>
</comment>
<accession>A0A7W7T3U9</accession>
<sequence>MNRSVEERWIEVVDWLVVNAPATFETLVPRATASEVDAVEAAVPEALPNDLRAWLRFGQGVDWQPEEVFPPLFAPRSARDVLTAYRRLVAEDERTWPGYERAVREGAGGRSGVFLKSFVPIASSGTGDWLFVDLRPGAWHGCVQRWRRDDGCQVGPLWRGVGDMLADVVQGLITGREVLAPFVERAHAQGFRTSTTVPVVENGRLGRASRG</sequence>
<name>A0A7W7T3U9_9PSEU</name>
<evidence type="ECO:0000259" key="1">
    <source>
        <dbReference type="Pfam" id="PF09346"/>
    </source>
</evidence>
<feature type="domain" description="Knr4/Smi1-like" evidence="1">
    <location>
        <begin position="31"/>
        <end position="166"/>
    </location>
</feature>
<evidence type="ECO:0000313" key="2">
    <source>
        <dbReference type="EMBL" id="MBB4966074.1"/>
    </source>
</evidence>
<keyword evidence="3" id="KW-1185">Reference proteome</keyword>
<dbReference type="InterPro" id="IPR018958">
    <property type="entry name" value="Knr4/Smi1-like_dom"/>
</dbReference>
<proteinExistence type="predicted"/>
<dbReference type="EMBL" id="JACHJS010000001">
    <property type="protein sequence ID" value="MBB4966074.1"/>
    <property type="molecule type" value="Genomic_DNA"/>
</dbReference>
<dbReference type="AlphaFoldDB" id="A0A7W7T3U9"/>
<gene>
    <name evidence="2" type="ORF">F4559_003433</name>
</gene>
<dbReference type="RefSeq" id="WP_184669865.1">
    <property type="nucleotide sequence ID" value="NZ_BAABAI010000005.1"/>
</dbReference>
<dbReference type="InterPro" id="IPR037883">
    <property type="entry name" value="Knr4/Smi1-like_sf"/>
</dbReference>